<dbReference type="Proteomes" id="UP000325255">
    <property type="component" value="Unassembled WGS sequence"/>
</dbReference>
<dbReference type="EMBL" id="VWPK01000077">
    <property type="protein sequence ID" value="KAA5608566.1"/>
    <property type="molecule type" value="Genomic_DNA"/>
</dbReference>
<dbReference type="GO" id="GO:0032259">
    <property type="term" value="P:methylation"/>
    <property type="evidence" value="ECO:0007669"/>
    <property type="project" value="UniProtKB-KW"/>
</dbReference>
<reference evidence="2 3" key="1">
    <citation type="submission" date="2019-09" db="EMBL/GenBank/DDBJ databases">
        <title>Genome sequence of Rhodovastum atsumiense, a diverse member of the Acetobacteraceae family of non-sulfur purple photosynthetic bacteria.</title>
        <authorList>
            <person name="Meyer T."/>
            <person name="Kyndt J."/>
        </authorList>
    </citation>
    <scope>NUCLEOTIDE SEQUENCE [LARGE SCALE GENOMIC DNA]</scope>
    <source>
        <strain evidence="2 3">DSM 21279</strain>
    </source>
</reference>
<comment type="caution">
    <text evidence="2">The sequence shown here is derived from an EMBL/GenBank/DDBJ whole genome shotgun (WGS) entry which is preliminary data.</text>
</comment>
<dbReference type="GO" id="GO:0008168">
    <property type="term" value="F:methyltransferase activity"/>
    <property type="evidence" value="ECO:0007669"/>
    <property type="project" value="UniProtKB-KW"/>
</dbReference>
<name>A0A5M6IJX2_9PROT</name>
<dbReference type="SUPFAM" id="SSF53335">
    <property type="entry name" value="S-adenosyl-L-methionine-dependent methyltransferases"/>
    <property type="match status" value="1"/>
</dbReference>
<evidence type="ECO:0000256" key="1">
    <source>
        <dbReference type="SAM" id="MobiDB-lite"/>
    </source>
</evidence>
<dbReference type="Gene3D" id="3.40.50.150">
    <property type="entry name" value="Vaccinia Virus protein VP39"/>
    <property type="match status" value="1"/>
</dbReference>
<protein>
    <submittedName>
        <fullName evidence="2">Class I SAM-dependent methyltransferase</fullName>
    </submittedName>
</protein>
<dbReference type="RefSeq" id="WP_150045256.1">
    <property type="nucleotide sequence ID" value="NZ_OW485601.1"/>
</dbReference>
<dbReference type="OrthoDB" id="7107978at2"/>
<feature type="region of interest" description="Disordered" evidence="1">
    <location>
        <begin position="143"/>
        <end position="164"/>
    </location>
</feature>
<sequence>MQVAAAPFLAITAPERIRSTLDLLVTDHCYEPRPDDPLADWVATVAVPAFKALRALAGPAAACASIGTGSGLDMLAAIEILGARRVGITDLHEDVVAAAAANIAGNLAPGHAVTIEAGTGDLLAPLRPQGGYDMIYENLPNTPLRGSSTLETDRTSSKHLAPRPEQLPPLVETQLLALHYLALRQVVPVLAPGGSVLSTIGARVPLGVLLEMAALAGHAAEVLIYTWKHQADPEEMIGGYAAWQQDGLGPFHFYPAAVLREAFADDPPAAAGARALDLEAQLAPHRLDAPAALAALRAGETLAHTVAVLRSRPLPGATAAGDAP</sequence>
<keyword evidence="2" id="KW-0489">Methyltransferase</keyword>
<accession>A0A5M6IJX2</accession>
<dbReference type="InterPro" id="IPR029063">
    <property type="entry name" value="SAM-dependent_MTases_sf"/>
</dbReference>
<dbReference type="AlphaFoldDB" id="A0A5M6IJX2"/>
<evidence type="ECO:0000313" key="2">
    <source>
        <dbReference type="EMBL" id="KAA5608566.1"/>
    </source>
</evidence>
<evidence type="ECO:0000313" key="3">
    <source>
        <dbReference type="Proteomes" id="UP000325255"/>
    </source>
</evidence>
<keyword evidence="3" id="KW-1185">Reference proteome</keyword>
<organism evidence="2 3">
    <name type="scientific">Rhodovastum atsumiense</name>
    <dbReference type="NCBI Taxonomy" id="504468"/>
    <lineage>
        <taxon>Bacteria</taxon>
        <taxon>Pseudomonadati</taxon>
        <taxon>Pseudomonadota</taxon>
        <taxon>Alphaproteobacteria</taxon>
        <taxon>Acetobacterales</taxon>
        <taxon>Acetobacteraceae</taxon>
        <taxon>Rhodovastum</taxon>
    </lineage>
</organism>
<proteinExistence type="predicted"/>
<keyword evidence="2" id="KW-0808">Transferase</keyword>
<gene>
    <name evidence="2" type="ORF">F1189_28445</name>
</gene>